<dbReference type="InterPro" id="IPR050109">
    <property type="entry name" value="HTH-type_TetR-like_transc_reg"/>
</dbReference>
<dbReference type="InterPro" id="IPR009057">
    <property type="entry name" value="Homeodomain-like_sf"/>
</dbReference>
<keyword evidence="3 5" id="KW-0238">DNA-binding</keyword>
<dbReference type="GO" id="GO:0000976">
    <property type="term" value="F:transcription cis-regulatory region binding"/>
    <property type="evidence" value="ECO:0007669"/>
    <property type="project" value="TreeGrafter"/>
</dbReference>
<dbReference type="Pfam" id="PF00440">
    <property type="entry name" value="TetR_N"/>
    <property type="match status" value="1"/>
</dbReference>
<evidence type="ECO:0000313" key="8">
    <source>
        <dbReference type="Proteomes" id="UP000308430"/>
    </source>
</evidence>
<evidence type="ECO:0000256" key="4">
    <source>
        <dbReference type="ARBA" id="ARBA00023163"/>
    </source>
</evidence>
<keyword evidence="4" id="KW-0804">Transcription</keyword>
<evidence type="ECO:0000256" key="5">
    <source>
        <dbReference type="PROSITE-ProRule" id="PRU00335"/>
    </source>
</evidence>
<dbReference type="PANTHER" id="PTHR30055:SF226">
    <property type="entry name" value="HTH-TYPE TRANSCRIPTIONAL REGULATOR PKSA"/>
    <property type="match status" value="1"/>
</dbReference>
<gene>
    <name evidence="7" type="ORF">E6C76_11220</name>
</gene>
<protein>
    <submittedName>
        <fullName evidence="7">TetR/AcrR family transcriptional regulator</fullName>
    </submittedName>
</protein>
<reference evidence="7 8" key="1">
    <citation type="submission" date="2019-04" db="EMBL/GenBank/DDBJ databases">
        <title>Azoarcus nasutitermitis sp. nov. isolated from termite nest.</title>
        <authorList>
            <person name="Lin S.-Y."/>
            <person name="Hameed A."/>
            <person name="Hsu Y.-H."/>
            <person name="Young C.-C."/>
        </authorList>
    </citation>
    <scope>NUCLEOTIDE SEQUENCE [LARGE SCALE GENOMIC DNA]</scope>
    <source>
        <strain evidence="7 8">CC-YHH838</strain>
    </source>
</reference>
<dbReference type="SUPFAM" id="SSF48498">
    <property type="entry name" value="Tetracyclin repressor-like, C-terminal domain"/>
    <property type="match status" value="1"/>
</dbReference>
<feature type="domain" description="HTH tetR-type" evidence="6">
    <location>
        <begin position="15"/>
        <end position="75"/>
    </location>
</feature>
<name>A0A4S4AX59_9RHOO</name>
<dbReference type="AlphaFoldDB" id="A0A4S4AX59"/>
<evidence type="ECO:0000256" key="1">
    <source>
        <dbReference type="ARBA" id="ARBA00022491"/>
    </source>
</evidence>
<keyword evidence="2" id="KW-0805">Transcription regulation</keyword>
<evidence type="ECO:0000256" key="3">
    <source>
        <dbReference type="ARBA" id="ARBA00023125"/>
    </source>
</evidence>
<dbReference type="PANTHER" id="PTHR30055">
    <property type="entry name" value="HTH-TYPE TRANSCRIPTIONAL REGULATOR RUTR"/>
    <property type="match status" value="1"/>
</dbReference>
<dbReference type="Pfam" id="PF13977">
    <property type="entry name" value="TetR_C_6"/>
    <property type="match status" value="1"/>
</dbReference>
<dbReference type="InterPro" id="IPR039538">
    <property type="entry name" value="BetI_C"/>
</dbReference>
<dbReference type="InterPro" id="IPR001647">
    <property type="entry name" value="HTH_TetR"/>
</dbReference>
<dbReference type="OrthoDB" id="9816320at2"/>
<sequence length="217" mass="24175">MSADPCSQTECSRSEARRTQILDAARDCFRQYGFHGASISRICKQAGMSPGHIYHYFENKEAIIAAIVEQDLSRLLTMTAGLHQCTDLHNVIRNCSAEGVHENLNGDVAALKLEIYAEGSRNPRVAEIVHAADRSTRETMKETMRATRASFGFHDDDSWLDGLVEFFATLYDGLLVRSVRNPQVSREALVTLFQRVTMDLLTSPALDNGVSSHARSR</sequence>
<accession>A0A4S4AX59</accession>
<dbReference type="Proteomes" id="UP000308430">
    <property type="component" value="Unassembled WGS sequence"/>
</dbReference>
<evidence type="ECO:0000256" key="2">
    <source>
        <dbReference type="ARBA" id="ARBA00023015"/>
    </source>
</evidence>
<dbReference type="EMBL" id="SSOC01000004">
    <property type="protein sequence ID" value="THF64624.1"/>
    <property type="molecule type" value="Genomic_DNA"/>
</dbReference>
<dbReference type="PRINTS" id="PR00455">
    <property type="entry name" value="HTHTETR"/>
</dbReference>
<dbReference type="RefSeq" id="WP_136348343.1">
    <property type="nucleotide sequence ID" value="NZ_SSOC01000004.1"/>
</dbReference>
<evidence type="ECO:0000259" key="6">
    <source>
        <dbReference type="PROSITE" id="PS50977"/>
    </source>
</evidence>
<evidence type="ECO:0000313" key="7">
    <source>
        <dbReference type="EMBL" id="THF64624.1"/>
    </source>
</evidence>
<dbReference type="SUPFAM" id="SSF46689">
    <property type="entry name" value="Homeodomain-like"/>
    <property type="match status" value="1"/>
</dbReference>
<keyword evidence="1" id="KW-0678">Repressor</keyword>
<organism evidence="7 8">
    <name type="scientific">Pseudothauera nasutitermitis</name>
    <dbReference type="NCBI Taxonomy" id="2565930"/>
    <lineage>
        <taxon>Bacteria</taxon>
        <taxon>Pseudomonadati</taxon>
        <taxon>Pseudomonadota</taxon>
        <taxon>Betaproteobacteria</taxon>
        <taxon>Rhodocyclales</taxon>
        <taxon>Zoogloeaceae</taxon>
        <taxon>Pseudothauera</taxon>
    </lineage>
</organism>
<feature type="DNA-binding region" description="H-T-H motif" evidence="5">
    <location>
        <begin position="38"/>
        <end position="57"/>
    </location>
</feature>
<dbReference type="Gene3D" id="1.10.357.10">
    <property type="entry name" value="Tetracycline Repressor, domain 2"/>
    <property type="match status" value="1"/>
</dbReference>
<dbReference type="InterPro" id="IPR036271">
    <property type="entry name" value="Tet_transcr_reg_TetR-rel_C_sf"/>
</dbReference>
<dbReference type="GO" id="GO:0003700">
    <property type="term" value="F:DNA-binding transcription factor activity"/>
    <property type="evidence" value="ECO:0007669"/>
    <property type="project" value="TreeGrafter"/>
</dbReference>
<dbReference type="PROSITE" id="PS50977">
    <property type="entry name" value="HTH_TETR_2"/>
    <property type="match status" value="1"/>
</dbReference>
<proteinExistence type="predicted"/>
<comment type="caution">
    <text evidence="7">The sequence shown here is derived from an EMBL/GenBank/DDBJ whole genome shotgun (WGS) entry which is preliminary data.</text>
</comment>
<keyword evidence="8" id="KW-1185">Reference proteome</keyword>